<feature type="coiled-coil region" evidence="1">
    <location>
        <begin position="158"/>
        <end position="272"/>
    </location>
</feature>
<sequence length="657" mass="77186">MNNLGVGEEVSWQNVSFFSDYVKSFVSALDSTMKENAALRQLVSNDSEEAKSLVFKLAFEAAMRENGQSLAHNLTLEALNQGDDAQTKTVDEEKQKLVETLDSLNEERDTWNAKVESLKQSLAEDDSKERYYQLKADIYDARKEIDGIVETFEYFRRQEKFKRLCKKLEEELDDLATEKLEWEDKLESVKYEVALQENFEQRCVLLKEQVETMRIENETIIEAVEKHQQTGEDSTQEYKNLEDEFASLAELNQILRNRFEDIESQKNKVARQENVQQRRVLLKAKVEAMRIENLTIIEAIEQHWQTDEDSAQECKNLEDEIESLAEQSQILQNRLDEAKSQLPQKNKRCEELMLDKEQKLKQCEQLQDQITDVIGKLGRETCRTKECEAITVSCGALQKENEKLEKHFKSLTKEYEKEKAKQEKNKKAVEHVETLRLANHVQQQEIDLLEEEFIELKAMSESYKHLHKDKAEVEAKNKQLSKRKKQLEKDLLKLRQREEEIRKVTDQTSEVRRENYGLYKEVLTLESHIGKEKLLKAHLNSLKALKQRQIKLMETISNLEVKSQKGFDNYRNQIETCVAELEKLHEENEALRSEYKNLFVALKSQDMVQITLKYKEKNIIKMTKLNEKTNSDIKRLNDKLEQKEEKSWERAGPSSHY</sequence>
<protein>
    <submittedName>
        <fullName evidence="3">Uncharacterized protein</fullName>
    </submittedName>
</protein>
<accession>A0AAW0PC91</accession>
<feature type="coiled-coil region" evidence="1">
    <location>
        <begin position="307"/>
        <end position="369"/>
    </location>
</feature>
<evidence type="ECO:0000256" key="2">
    <source>
        <dbReference type="SAM" id="MobiDB-lite"/>
    </source>
</evidence>
<evidence type="ECO:0000256" key="1">
    <source>
        <dbReference type="SAM" id="Coils"/>
    </source>
</evidence>
<reference evidence="4" key="1">
    <citation type="submission" date="2024-04" db="EMBL/GenBank/DDBJ databases">
        <title>Salinicola lusitanus LLJ914,a marine bacterium isolated from the Okinawa Trough.</title>
        <authorList>
            <person name="Li J."/>
        </authorList>
    </citation>
    <scope>NUCLEOTIDE SEQUENCE [LARGE SCALE GENOMIC DNA]</scope>
</reference>
<gene>
    <name evidence="3" type="ORF">WMY93_009613</name>
</gene>
<feature type="coiled-coil region" evidence="1">
    <location>
        <begin position="87"/>
        <end position="121"/>
    </location>
</feature>
<feature type="compositionally biased region" description="Basic and acidic residues" evidence="2">
    <location>
        <begin position="633"/>
        <end position="649"/>
    </location>
</feature>
<name>A0AAW0PC91_9GOBI</name>
<keyword evidence="4" id="KW-1185">Reference proteome</keyword>
<feature type="coiled-coil region" evidence="1">
    <location>
        <begin position="394"/>
        <end position="514"/>
    </location>
</feature>
<organism evidence="3 4">
    <name type="scientific">Mugilogobius chulae</name>
    <name type="common">yellowstripe goby</name>
    <dbReference type="NCBI Taxonomy" id="88201"/>
    <lineage>
        <taxon>Eukaryota</taxon>
        <taxon>Metazoa</taxon>
        <taxon>Chordata</taxon>
        <taxon>Craniata</taxon>
        <taxon>Vertebrata</taxon>
        <taxon>Euteleostomi</taxon>
        <taxon>Actinopterygii</taxon>
        <taxon>Neopterygii</taxon>
        <taxon>Teleostei</taxon>
        <taxon>Neoteleostei</taxon>
        <taxon>Acanthomorphata</taxon>
        <taxon>Gobiaria</taxon>
        <taxon>Gobiiformes</taxon>
        <taxon>Gobioidei</taxon>
        <taxon>Gobiidae</taxon>
        <taxon>Gobionellinae</taxon>
        <taxon>Mugilogobius</taxon>
    </lineage>
</organism>
<evidence type="ECO:0000313" key="4">
    <source>
        <dbReference type="Proteomes" id="UP001460270"/>
    </source>
</evidence>
<comment type="caution">
    <text evidence="3">The sequence shown here is derived from an EMBL/GenBank/DDBJ whole genome shotgun (WGS) entry which is preliminary data.</text>
</comment>
<keyword evidence="1" id="KW-0175">Coiled coil</keyword>
<proteinExistence type="predicted"/>
<dbReference type="EMBL" id="JBBPFD010000006">
    <property type="protein sequence ID" value="KAK7922711.1"/>
    <property type="molecule type" value="Genomic_DNA"/>
</dbReference>
<dbReference type="Proteomes" id="UP001460270">
    <property type="component" value="Unassembled WGS sequence"/>
</dbReference>
<feature type="region of interest" description="Disordered" evidence="2">
    <location>
        <begin position="633"/>
        <end position="657"/>
    </location>
</feature>
<evidence type="ECO:0000313" key="3">
    <source>
        <dbReference type="EMBL" id="KAK7922711.1"/>
    </source>
</evidence>
<dbReference type="AlphaFoldDB" id="A0AAW0PC91"/>
<feature type="coiled-coil region" evidence="1">
    <location>
        <begin position="542"/>
        <end position="601"/>
    </location>
</feature>